<accession>A0A1H6EYA5</accession>
<dbReference type="EMBL" id="FNVT01000023">
    <property type="protein sequence ID" value="SEH02061.1"/>
    <property type="molecule type" value="Genomic_DNA"/>
</dbReference>
<evidence type="ECO:0000313" key="1">
    <source>
        <dbReference type="EMBL" id="SEH02061.1"/>
    </source>
</evidence>
<organism evidence="1 2">
    <name type="scientific">Nonomuraea solani</name>
    <dbReference type="NCBI Taxonomy" id="1144553"/>
    <lineage>
        <taxon>Bacteria</taxon>
        <taxon>Bacillati</taxon>
        <taxon>Actinomycetota</taxon>
        <taxon>Actinomycetes</taxon>
        <taxon>Streptosporangiales</taxon>
        <taxon>Streptosporangiaceae</taxon>
        <taxon>Nonomuraea</taxon>
    </lineage>
</organism>
<sequence length="101" mass="11004">MTVDTIGWDMTQRRAFGELTARSWLDTDFKLRYESDPLSVLAEYDLRPAAGQDAPALPPEPGTELVIEMLTGSAGAVPPPPPPPCLLSLCFCIYTPRGALR</sequence>
<dbReference type="Proteomes" id="UP000236732">
    <property type="component" value="Unassembled WGS sequence"/>
</dbReference>
<dbReference type="InterPro" id="IPR036648">
    <property type="entry name" value="CN_Hdrase_a/SCN_Hdrase_g_sf"/>
</dbReference>
<protein>
    <submittedName>
        <fullName evidence="1">Uncharacterized protein</fullName>
    </submittedName>
</protein>
<dbReference type="RefSeq" id="WP_146104091.1">
    <property type="nucleotide sequence ID" value="NZ_FNVT01000023.1"/>
</dbReference>
<proteinExistence type="predicted"/>
<reference evidence="1 2" key="1">
    <citation type="submission" date="2016-10" db="EMBL/GenBank/DDBJ databases">
        <authorList>
            <person name="de Groot N.N."/>
        </authorList>
    </citation>
    <scope>NUCLEOTIDE SEQUENCE [LARGE SCALE GENOMIC DNA]</scope>
    <source>
        <strain evidence="1 2">CGMCC 4.7037</strain>
    </source>
</reference>
<evidence type="ECO:0000313" key="2">
    <source>
        <dbReference type="Proteomes" id="UP000236732"/>
    </source>
</evidence>
<dbReference type="GO" id="GO:0046914">
    <property type="term" value="F:transition metal ion binding"/>
    <property type="evidence" value="ECO:0007669"/>
    <property type="project" value="InterPro"/>
</dbReference>
<dbReference type="GO" id="GO:0003824">
    <property type="term" value="F:catalytic activity"/>
    <property type="evidence" value="ECO:0007669"/>
    <property type="project" value="InterPro"/>
</dbReference>
<dbReference type="SUPFAM" id="SSF56209">
    <property type="entry name" value="Nitrile hydratase alpha chain"/>
    <property type="match status" value="1"/>
</dbReference>
<keyword evidence="2" id="KW-1185">Reference proteome</keyword>
<dbReference type="AlphaFoldDB" id="A0A1H6EYA5"/>
<dbReference type="OrthoDB" id="3540052at2"/>
<name>A0A1H6EYA5_9ACTN</name>
<gene>
    <name evidence="1" type="ORF">SAMN05444920_123117</name>
</gene>